<name>A0A542XFW0_9MICO</name>
<keyword evidence="3" id="KW-0418">Kinase</keyword>
<sequence>MTDVVVGIDVGGTRIKSVLLTRSGDVLAEDTRPTPADASVRLGPALADIVTSLVERGGGESGGPSEARGPGEVREPGGPGEVRPARVGIGVPGIVDEQRQVGVRSANLGWHDLDLQRAFGEHLSLPFVVGHDVRCGLLAEARLGAAQGCTEVLFVPLGTGVAAAQLVGGRLWHGRPWAGEIGHVVVDPDGDPCACGLRGCLETVASAGAIGRRWSALTGRGGDAAEVARLVAAGDQQAISLWHNAIEALAAVISPVVAANGTQLVLVGGGLVRAGDLLLDPLREAVHARLAPAMRPAVAPASLGDRAGSLGAALLSLEAGGVA</sequence>
<dbReference type="SUPFAM" id="SSF53067">
    <property type="entry name" value="Actin-like ATPase domain"/>
    <property type="match status" value="1"/>
</dbReference>
<evidence type="ECO:0000256" key="2">
    <source>
        <dbReference type="SAM" id="MobiDB-lite"/>
    </source>
</evidence>
<dbReference type="EMBL" id="VFOK01000001">
    <property type="protein sequence ID" value="TQL34706.1"/>
    <property type="molecule type" value="Genomic_DNA"/>
</dbReference>
<organism evidence="3 4">
    <name type="scientific">Barrientosiimonas humi</name>
    <dbReference type="NCBI Taxonomy" id="999931"/>
    <lineage>
        <taxon>Bacteria</taxon>
        <taxon>Bacillati</taxon>
        <taxon>Actinomycetota</taxon>
        <taxon>Actinomycetes</taxon>
        <taxon>Micrococcales</taxon>
        <taxon>Dermacoccaceae</taxon>
        <taxon>Barrientosiimonas</taxon>
    </lineage>
</organism>
<feature type="region of interest" description="Disordered" evidence="2">
    <location>
        <begin position="55"/>
        <end position="85"/>
    </location>
</feature>
<comment type="similarity">
    <text evidence="1">Belongs to the ROK (NagC/XylR) family.</text>
</comment>
<dbReference type="AlphaFoldDB" id="A0A542XFW0"/>
<dbReference type="PANTHER" id="PTHR18964">
    <property type="entry name" value="ROK (REPRESSOR, ORF, KINASE) FAMILY"/>
    <property type="match status" value="1"/>
</dbReference>
<dbReference type="PANTHER" id="PTHR18964:SF149">
    <property type="entry name" value="BIFUNCTIONAL UDP-N-ACETYLGLUCOSAMINE 2-EPIMERASE_N-ACETYLMANNOSAMINE KINASE"/>
    <property type="match status" value="1"/>
</dbReference>
<dbReference type="RefSeq" id="WP_170206893.1">
    <property type="nucleotide sequence ID" value="NZ_CAJTBP010000001.1"/>
</dbReference>
<keyword evidence="4" id="KW-1185">Reference proteome</keyword>
<keyword evidence="3" id="KW-0808">Transferase</keyword>
<dbReference type="Proteomes" id="UP000318336">
    <property type="component" value="Unassembled WGS sequence"/>
</dbReference>
<evidence type="ECO:0000313" key="3">
    <source>
        <dbReference type="EMBL" id="TQL34706.1"/>
    </source>
</evidence>
<dbReference type="InterPro" id="IPR043129">
    <property type="entry name" value="ATPase_NBD"/>
</dbReference>
<evidence type="ECO:0000313" key="4">
    <source>
        <dbReference type="Proteomes" id="UP000318336"/>
    </source>
</evidence>
<dbReference type="InterPro" id="IPR000600">
    <property type="entry name" value="ROK"/>
</dbReference>
<dbReference type="Pfam" id="PF00480">
    <property type="entry name" value="ROK"/>
    <property type="match status" value="1"/>
</dbReference>
<proteinExistence type="inferred from homology"/>
<dbReference type="GO" id="GO:0016301">
    <property type="term" value="F:kinase activity"/>
    <property type="evidence" value="ECO:0007669"/>
    <property type="project" value="UniProtKB-KW"/>
</dbReference>
<dbReference type="Gene3D" id="3.30.420.40">
    <property type="match status" value="2"/>
</dbReference>
<comment type="caution">
    <text evidence="3">The sequence shown here is derived from an EMBL/GenBank/DDBJ whole genome shotgun (WGS) entry which is preliminary data.</text>
</comment>
<gene>
    <name evidence="3" type="ORF">FB554_2883</name>
</gene>
<evidence type="ECO:0000256" key="1">
    <source>
        <dbReference type="ARBA" id="ARBA00006479"/>
    </source>
</evidence>
<reference evidence="3 4" key="1">
    <citation type="submission" date="2019-06" db="EMBL/GenBank/DDBJ databases">
        <title>Sequencing the genomes of 1000 actinobacteria strains.</title>
        <authorList>
            <person name="Klenk H.-P."/>
        </authorList>
    </citation>
    <scope>NUCLEOTIDE SEQUENCE [LARGE SCALE GENOMIC DNA]</scope>
    <source>
        <strain evidence="3 4">DSM 24617</strain>
    </source>
</reference>
<protein>
    <submittedName>
        <fullName evidence="3">Glucokinase</fullName>
    </submittedName>
</protein>
<accession>A0A542XFW0</accession>